<evidence type="ECO:0000313" key="3">
    <source>
        <dbReference type="Proteomes" id="UP001226574"/>
    </source>
</evidence>
<feature type="region of interest" description="Disordered" evidence="1">
    <location>
        <begin position="375"/>
        <end position="394"/>
    </location>
</feature>
<dbReference type="InterPro" id="IPR006059">
    <property type="entry name" value="SBP"/>
</dbReference>
<protein>
    <submittedName>
        <fullName evidence="2">ABC transporter substrate-binding protein</fullName>
    </submittedName>
</protein>
<keyword evidence="3" id="KW-1185">Reference proteome</keyword>
<dbReference type="PIRSF" id="PIRSF029172">
    <property type="entry name" value="UCP029172_ABC_sbc_YnjB"/>
    <property type="match status" value="1"/>
</dbReference>
<comment type="caution">
    <text evidence="2">The sequence shown here is derived from an EMBL/GenBank/DDBJ whole genome shotgun (WGS) entry which is preliminary data.</text>
</comment>
<organism evidence="2 3">
    <name type="scientific">Pseudoalteromonas haloplanktis</name>
    <name type="common">Alteromonas haloplanktis</name>
    <dbReference type="NCBI Taxonomy" id="228"/>
    <lineage>
        <taxon>Bacteria</taxon>
        <taxon>Pseudomonadati</taxon>
        <taxon>Pseudomonadota</taxon>
        <taxon>Gammaproteobacteria</taxon>
        <taxon>Alteromonadales</taxon>
        <taxon>Pseudoalteromonadaceae</taxon>
        <taxon>Pseudoalteromonas</taxon>
    </lineage>
</organism>
<dbReference type="PANTHER" id="PTHR42779">
    <property type="entry name" value="PROTEIN YNJB"/>
    <property type="match status" value="1"/>
</dbReference>
<feature type="compositionally biased region" description="Polar residues" evidence="1">
    <location>
        <begin position="375"/>
        <end position="384"/>
    </location>
</feature>
<reference evidence="2 3" key="1">
    <citation type="submission" date="2023-08" db="EMBL/GenBank/DDBJ databases">
        <title>Pseudoalteromonas haloplanktis LL1 genome.</title>
        <authorList>
            <person name="Wu S."/>
        </authorList>
    </citation>
    <scope>NUCLEOTIDE SEQUENCE [LARGE SCALE GENOMIC DNA]</scope>
    <source>
        <strain evidence="2 3">LL1</strain>
    </source>
</reference>
<evidence type="ECO:0000313" key="2">
    <source>
        <dbReference type="EMBL" id="MDQ9093172.1"/>
    </source>
</evidence>
<accession>A0ABU1BFY5</accession>
<dbReference type="InterPro" id="IPR027020">
    <property type="entry name" value="YnjB"/>
</dbReference>
<dbReference type="Pfam" id="PF13416">
    <property type="entry name" value="SBP_bac_8"/>
    <property type="match status" value="1"/>
</dbReference>
<sequence>MTTSNYLLLQTRRMQFYALLFSVMLSLVFSSNSTAKQWQSVLDNGQNRNVYFHAWGGDPQINAYIQWLAQQVKQQYNIDLHHIKLTDTSEAVSRVLAERSAGNHSNGKVDLIWINGANFAAMAKHGLLTPDWANQLPNFALTNPSHNPAVSLDFGVPTQGMESPWGQAALTFYYDSAAMTAPPKTINQLLSWSAQHQGRFTYPRPPDFIGVSFLKYALISLTPKAQQSLLYQPVSKQSAALLLPNLWQFLDALHPNLWRAGQYFVSSSTALRRLVGDTELSLALTFSAPEVPAAVARFDLPTSIRSYAMSDGSLSNIHFVAIPYNAAHADSAKLVANFMLSVNAQAKKQHPEIWGDNTVLDLATLHPEQAAQFQLSNPHPSSLAPNHHSPALAEPHPSWVKVIEQQWLARYGAQ</sequence>
<dbReference type="NCBIfam" id="NF008633">
    <property type="entry name" value="PRK11622.1"/>
    <property type="match status" value="1"/>
</dbReference>
<proteinExistence type="predicted"/>
<dbReference type="PANTHER" id="PTHR42779:SF1">
    <property type="entry name" value="PROTEIN YNJB"/>
    <property type="match status" value="1"/>
</dbReference>
<evidence type="ECO:0000256" key="1">
    <source>
        <dbReference type="SAM" id="MobiDB-lite"/>
    </source>
</evidence>
<dbReference type="Gene3D" id="3.40.190.10">
    <property type="entry name" value="Periplasmic binding protein-like II"/>
    <property type="match status" value="2"/>
</dbReference>
<name>A0ABU1BFY5_PSEHA</name>
<dbReference type="EMBL" id="JAVIFY010000013">
    <property type="protein sequence ID" value="MDQ9093172.1"/>
    <property type="molecule type" value="Genomic_DNA"/>
</dbReference>
<gene>
    <name evidence="2" type="ORF">RC083_16465</name>
</gene>
<dbReference type="Proteomes" id="UP001226574">
    <property type="component" value="Unassembled WGS sequence"/>
</dbReference>
<dbReference type="SUPFAM" id="SSF53850">
    <property type="entry name" value="Periplasmic binding protein-like II"/>
    <property type="match status" value="1"/>
</dbReference>